<dbReference type="OrthoDB" id="2484410at2759"/>
<dbReference type="EMBL" id="QKWP01001371">
    <property type="protein sequence ID" value="RIB09466.1"/>
    <property type="molecule type" value="Genomic_DNA"/>
</dbReference>
<sequence length="336" mass="38318">MSMVLKKRKAPCSIGSCTGTGDKKTYNACKIARPEGVKVDRISLGPTFRNNQFYFNDTLYKRVWPWRLLQGDRPRFEKLHPGQLGNLVGLAPWGRMMTPFKPNKEEEERVPNGEEVAQVVMEQFQVPVSGGKSFLSPLLANMRLHFYLVHICDENLAKKNEELTPEEILKNVKNLDLPELKDYFNVISYHYEEISCESTNCLLKESKFYMCYKFDKNEQNVCLHTEVEGETTVSDTANFAFIIIVDYMPGFYKIKRLCATLPGEDNRRLTNQASYFLGSEFSFASRQTGLLVFISDGLIKIAYQYNASIENTFALAQVIAQELKGGGNDNAMDQDQ</sequence>
<name>A0A397UQP3_9GLOM</name>
<dbReference type="Proteomes" id="UP000266673">
    <property type="component" value="Unassembled WGS sequence"/>
</dbReference>
<gene>
    <name evidence="1" type="ORF">C2G38_2044285</name>
</gene>
<proteinExistence type="predicted"/>
<comment type="caution">
    <text evidence="1">The sequence shown here is derived from an EMBL/GenBank/DDBJ whole genome shotgun (WGS) entry which is preliminary data.</text>
</comment>
<organism evidence="1 2">
    <name type="scientific">Gigaspora rosea</name>
    <dbReference type="NCBI Taxonomy" id="44941"/>
    <lineage>
        <taxon>Eukaryota</taxon>
        <taxon>Fungi</taxon>
        <taxon>Fungi incertae sedis</taxon>
        <taxon>Mucoromycota</taxon>
        <taxon>Glomeromycotina</taxon>
        <taxon>Glomeromycetes</taxon>
        <taxon>Diversisporales</taxon>
        <taxon>Gigasporaceae</taxon>
        <taxon>Gigaspora</taxon>
    </lineage>
</organism>
<accession>A0A397UQP3</accession>
<dbReference type="AlphaFoldDB" id="A0A397UQP3"/>
<keyword evidence="2" id="KW-1185">Reference proteome</keyword>
<evidence type="ECO:0000313" key="2">
    <source>
        <dbReference type="Proteomes" id="UP000266673"/>
    </source>
</evidence>
<protein>
    <submittedName>
        <fullName evidence="1">Uncharacterized protein</fullName>
    </submittedName>
</protein>
<reference evidence="1 2" key="1">
    <citation type="submission" date="2018-06" db="EMBL/GenBank/DDBJ databases">
        <title>Comparative genomics reveals the genomic features of Rhizophagus irregularis, R. cerebriforme, R. diaphanum and Gigaspora rosea, and their symbiotic lifestyle signature.</title>
        <authorList>
            <person name="Morin E."/>
            <person name="San Clemente H."/>
            <person name="Chen E.C.H."/>
            <person name="De La Providencia I."/>
            <person name="Hainaut M."/>
            <person name="Kuo A."/>
            <person name="Kohler A."/>
            <person name="Murat C."/>
            <person name="Tang N."/>
            <person name="Roy S."/>
            <person name="Loubradou J."/>
            <person name="Henrissat B."/>
            <person name="Grigoriev I.V."/>
            <person name="Corradi N."/>
            <person name="Roux C."/>
            <person name="Martin F.M."/>
        </authorList>
    </citation>
    <scope>NUCLEOTIDE SEQUENCE [LARGE SCALE GENOMIC DNA]</scope>
    <source>
        <strain evidence="1 2">DAOM 194757</strain>
    </source>
</reference>
<evidence type="ECO:0000313" key="1">
    <source>
        <dbReference type="EMBL" id="RIB09466.1"/>
    </source>
</evidence>